<feature type="transmembrane region" description="Helical" evidence="2">
    <location>
        <begin position="21"/>
        <end position="40"/>
    </location>
</feature>
<evidence type="ECO:0000259" key="3">
    <source>
        <dbReference type="SMART" id="SM00331"/>
    </source>
</evidence>
<keyword evidence="1" id="KW-0378">Hydrolase</keyword>
<dbReference type="FunFam" id="3.60.40.10:FF:000058">
    <property type="entry name" value="Stage II sporulation protein E"/>
    <property type="match status" value="1"/>
</dbReference>
<dbReference type="Pfam" id="PF07228">
    <property type="entry name" value="SpoIIE"/>
    <property type="match status" value="1"/>
</dbReference>
<dbReference type="GO" id="GO:0016791">
    <property type="term" value="F:phosphatase activity"/>
    <property type="evidence" value="ECO:0007669"/>
    <property type="project" value="TreeGrafter"/>
</dbReference>
<dbReference type="Gene3D" id="3.60.40.10">
    <property type="entry name" value="PPM-type phosphatase domain"/>
    <property type="match status" value="1"/>
</dbReference>
<dbReference type="PANTHER" id="PTHR43156:SF2">
    <property type="entry name" value="STAGE II SPORULATION PROTEIN E"/>
    <property type="match status" value="1"/>
</dbReference>
<dbReference type="SMART" id="SM00331">
    <property type="entry name" value="PP2C_SIG"/>
    <property type="match status" value="1"/>
</dbReference>
<reference evidence="4 5" key="1">
    <citation type="submission" date="2016-10" db="EMBL/GenBank/DDBJ databases">
        <authorList>
            <person name="de Groot N.N."/>
        </authorList>
    </citation>
    <scope>NUCLEOTIDE SEQUENCE [LARGE SCALE GENOMIC DNA]</scope>
    <source>
        <strain evidence="4 5">OK461</strain>
    </source>
</reference>
<keyword evidence="2" id="KW-0472">Membrane</keyword>
<accession>A0A1I2KAI2</accession>
<name>A0A1I2KAI2_9ACTN</name>
<dbReference type="InterPro" id="IPR052016">
    <property type="entry name" value="Bact_Sigma-Reg"/>
</dbReference>
<keyword evidence="2" id="KW-1133">Transmembrane helix</keyword>
<dbReference type="InterPro" id="IPR001932">
    <property type="entry name" value="PPM-type_phosphatase-like_dom"/>
</dbReference>
<feature type="domain" description="PPM-type phosphatase" evidence="3">
    <location>
        <begin position="145"/>
        <end position="370"/>
    </location>
</feature>
<dbReference type="Proteomes" id="UP000181942">
    <property type="component" value="Unassembled WGS sequence"/>
</dbReference>
<gene>
    <name evidence="4" type="ORF">SAMN02787118_109345</name>
</gene>
<proteinExistence type="predicted"/>
<organism evidence="4 5">
    <name type="scientific">Streptomyces mirabilis</name>
    <dbReference type="NCBI Taxonomy" id="68239"/>
    <lineage>
        <taxon>Bacteria</taxon>
        <taxon>Bacillati</taxon>
        <taxon>Actinomycetota</taxon>
        <taxon>Actinomycetes</taxon>
        <taxon>Kitasatosporales</taxon>
        <taxon>Streptomycetaceae</taxon>
        <taxon>Streptomyces</taxon>
    </lineage>
</organism>
<evidence type="ECO:0000313" key="5">
    <source>
        <dbReference type="Proteomes" id="UP000181942"/>
    </source>
</evidence>
<evidence type="ECO:0000313" key="4">
    <source>
        <dbReference type="EMBL" id="SFF62237.1"/>
    </source>
</evidence>
<evidence type="ECO:0000256" key="1">
    <source>
        <dbReference type="ARBA" id="ARBA00022801"/>
    </source>
</evidence>
<evidence type="ECO:0000256" key="2">
    <source>
        <dbReference type="SAM" id="Phobius"/>
    </source>
</evidence>
<dbReference type="EMBL" id="FONR01000009">
    <property type="protein sequence ID" value="SFF62237.1"/>
    <property type="molecule type" value="Genomic_DNA"/>
</dbReference>
<keyword evidence="2" id="KW-0812">Transmembrane</keyword>
<feature type="transmembrane region" description="Helical" evidence="2">
    <location>
        <begin position="92"/>
        <end position="112"/>
    </location>
</feature>
<protein>
    <submittedName>
        <fullName evidence="4">Serine phosphatase RsbU, regulator of sigma subunit</fullName>
    </submittedName>
</protein>
<dbReference type="AlphaFoldDB" id="A0A1I2KAI2"/>
<sequence length="400" mass="42602">MEHVGIWDRFAGFGPGQSKHVLLAIPVLLIVMITVVDIVAPADIHLGPLLVIAPAITASFAGPRLTGAIGVLALAAEAGIALYDGILFSRNVVVQMVALAVLSLLIVGYSVVRERHGRELAQVRSVAEAAQHVLLWPLPSGIGPLRTASVYLAAEDEAEIGGDLYAVTRTDDATRVLIGDVRGKGLAAIGEAALLLGAFREASHQHADLTALTDALEQSIGRYHGEFTPPEDEAGAEERFVTALLLEIPDDAAIVRMTSCGHPAPLLLSPEHSVTALRLHPAPPLGVGVLGPSPRTLDVFTFEAGETLLLYTDGVIEARDQSGDFYPFAERAAQWTECGPESLLRHIRRDLLAHVGGRLGDDAALIALRRTPTHSGHHLARLIHAEPSRGWGRDSQERSS</sequence>
<dbReference type="PANTHER" id="PTHR43156">
    <property type="entry name" value="STAGE II SPORULATION PROTEIN E-RELATED"/>
    <property type="match status" value="1"/>
</dbReference>
<dbReference type="InterPro" id="IPR036457">
    <property type="entry name" value="PPM-type-like_dom_sf"/>
</dbReference>